<reference evidence="3" key="1">
    <citation type="submission" date="2018-09" db="EMBL/GenBank/DDBJ databases">
        <authorList>
            <person name="Livingstone P.G."/>
            <person name="Whitworth D.E."/>
        </authorList>
    </citation>
    <scope>NUCLEOTIDE SEQUENCE [LARGE SCALE GENOMIC DNA]</scope>
    <source>
        <strain evidence="3">AB050A</strain>
    </source>
</reference>
<dbReference type="InterPro" id="IPR047655">
    <property type="entry name" value="Transpos_IS630-like"/>
</dbReference>
<evidence type="ECO:0000259" key="1">
    <source>
        <dbReference type="Pfam" id="PF13358"/>
    </source>
</evidence>
<dbReference type="Gene3D" id="1.10.10.10">
    <property type="entry name" value="Winged helix-like DNA-binding domain superfamily/Winged helix DNA-binding domain"/>
    <property type="match status" value="1"/>
</dbReference>
<dbReference type="Proteomes" id="UP000267003">
    <property type="component" value="Unassembled WGS sequence"/>
</dbReference>
<dbReference type="InterPro" id="IPR036388">
    <property type="entry name" value="WH-like_DNA-bd_sf"/>
</dbReference>
<dbReference type="EMBL" id="RAWK01000031">
    <property type="protein sequence ID" value="RKH71669.1"/>
    <property type="molecule type" value="Genomic_DNA"/>
</dbReference>
<accession>A0A3A8QSB0</accession>
<gene>
    <name evidence="2" type="ORF">D7W81_07040</name>
</gene>
<dbReference type="InterPro" id="IPR009057">
    <property type="entry name" value="Homeodomain-like_sf"/>
</dbReference>
<dbReference type="InterPro" id="IPR036397">
    <property type="entry name" value="RNaseH_sf"/>
</dbReference>
<dbReference type="SUPFAM" id="SSF46689">
    <property type="entry name" value="Homeodomain-like"/>
    <property type="match status" value="1"/>
</dbReference>
<dbReference type="AlphaFoldDB" id="A0A3A8QSB0"/>
<dbReference type="InterPro" id="IPR038717">
    <property type="entry name" value="Tc1-like_DDE_dom"/>
</dbReference>
<dbReference type="GO" id="GO:0003676">
    <property type="term" value="F:nucleic acid binding"/>
    <property type="evidence" value="ECO:0007669"/>
    <property type="project" value="InterPro"/>
</dbReference>
<feature type="domain" description="Tc1-like transposase DDE" evidence="1">
    <location>
        <begin position="170"/>
        <end position="316"/>
    </location>
</feature>
<dbReference type="Pfam" id="PF13384">
    <property type="entry name" value="HTH_23"/>
    <property type="match status" value="1"/>
</dbReference>
<name>A0A3A8QSB0_9BACT</name>
<keyword evidence="3" id="KW-1185">Reference proteome</keyword>
<dbReference type="Gene3D" id="3.30.420.10">
    <property type="entry name" value="Ribonuclease H-like superfamily/Ribonuclease H"/>
    <property type="match status" value="1"/>
</dbReference>
<organism evidence="2 3">
    <name type="scientific">Corallococcus aberystwythensis</name>
    <dbReference type="NCBI Taxonomy" id="2316722"/>
    <lineage>
        <taxon>Bacteria</taxon>
        <taxon>Pseudomonadati</taxon>
        <taxon>Myxococcota</taxon>
        <taxon>Myxococcia</taxon>
        <taxon>Myxococcales</taxon>
        <taxon>Cystobacterineae</taxon>
        <taxon>Myxococcaceae</taxon>
        <taxon>Corallococcus</taxon>
    </lineage>
</organism>
<sequence length="342" mass="38623">MGPLRVDDAVRERLRDIGRSADVDADERDRVQMVLLAAEGWSAPRIARHLGVSDKTVRRLLKGWRMQGEQALYKKLPGPTPDFEHQQRVQQALHGLLEAPRAWSAGQLSGALEAHGIHLGPRQVRRYLATMGAGWRRTKMSLTHKQKPDAVSQARARLLRLKKSREGKLDLYFLDECGFSPTQPTGYSWAAGGTRKLVPYENPQRRRVNALVAYRPSGDKPGLRFLVRPRTLMAHDVVRLLRRLPSGLCPCVVVLDNVGIHVAHQVQNAAHALSRQGLRLFYLPAYSPQLNDVEAGLQVVNHYELPERSYATLDDLLRAVRRALRRHHLRLRFPGQHLCPGA</sequence>
<evidence type="ECO:0000313" key="3">
    <source>
        <dbReference type="Proteomes" id="UP000267003"/>
    </source>
</evidence>
<protein>
    <submittedName>
        <fullName evidence="2">IS630 family transposase</fullName>
    </submittedName>
</protein>
<dbReference type="NCBIfam" id="NF033545">
    <property type="entry name" value="transpos_IS630"/>
    <property type="match status" value="1"/>
</dbReference>
<dbReference type="Pfam" id="PF13358">
    <property type="entry name" value="DDE_3"/>
    <property type="match status" value="1"/>
</dbReference>
<comment type="caution">
    <text evidence="2">The sequence shown here is derived from an EMBL/GenBank/DDBJ whole genome shotgun (WGS) entry which is preliminary data.</text>
</comment>
<evidence type="ECO:0000313" key="2">
    <source>
        <dbReference type="EMBL" id="RKH71669.1"/>
    </source>
</evidence>
<proteinExistence type="predicted"/>